<keyword evidence="7" id="KW-0915">Sodium</keyword>
<feature type="transmembrane region" description="Helical" evidence="13">
    <location>
        <begin position="47"/>
        <end position="67"/>
    </location>
</feature>
<dbReference type="EMBL" id="AODQ01000005">
    <property type="protein sequence ID" value="EMR04473.1"/>
    <property type="molecule type" value="Genomic_DNA"/>
</dbReference>
<gene>
    <name evidence="14" type="primary">sglT_1</name>
    <name evidence="14" type="ORF">ADICEAN_00371</name>
</gene>
<evidence type="ECO:0000256" key="9">
    <source>
        <dbReference type="ARBA" id="ARBA00023136"/>
    </source>
</evidence>
<dbReference type="GO" id="GO:0005886">
    <property type="term" value="C:plasma membrane"/>
    <property type="evidence" value="ECO:0007669"/>
    <property type="project" value="UniProtKB-SubCell"/>
</dbReference>
<dbReference type="InterPro" id="IPR051163">
    <property type="entry name" value="Sodium:Solute_Symporter_SSF"/>
</dbReference>
<dbReference type="eggNOG" id="COG0591">
    <property type="taxonomic scope" value="Bacteria"/>
</dbReference>
<evidence type="ECO:0000256" key="5">
    <source>
        <dbReference type="ARBA" id="ARBA00022692"/>
    </source>
</evidence>
<dbReference type="STRING" id="1279009.ADICEAN_00371"/>
<evidence type="ECO:0000256" key="10">
    <source>
        <dbReference type="ARBA" id="ARBA00023201"/>
    </source>
</evidence>
<feature type="region of interest" description="Disordered" evidence="12">
    <location>
        <begin position="360"/>
        <end position="382"/>
    </location>
</feature>
<dbReference type="PATRIC" id="fig|1279009.4.peg.372"/>
<feature type="transmembrane region" description="Helical" evidence="13">
    <location>
        <begin position="236"/>
        <end position="255"/>
    </location>
</feature>
<dbReference type="Pfam" id="PF00474">
    <property type="entry name" value="SSF"/>
    <property type="match status" value="1"/>
</dbReference>
<comment type="subcellular location">
    <subcellularLocation>
        <location evidence="1">Cell membrane</location>
        <topology evidence="1">Multi-pass membrane protein</topology>
    </subcellularLocation>
</comment>
<dbReference type="InterPro" id="IPR001734">
    <property type="entry name" value="Na/solute_symporter"/>
</dbReference>
<keyword evidence="3" id="KW-0813">Transport</keyword>
<dbReference type="GO" id="GO:0015293">
    <property type="term" value="F:symporter activity"/>
    <property type="evidence" value="ECO:0007669"/>
    <property type="project" value="TreeGrafter"/>
</dbReference>
<feature type="transmembrane region" description="Helical" evidence="13">
    <location>
        <begin position="276"/>
        <end position="304"/>
    </location>
</feature>
<reference evidence="14 15" key="1">
    <citation type="journal article" date="2013" name="Genome Announc.">
        <title>Draft Genome Sequence of Cesiribacter andamanensis Strain AMV16T, Isolated from a Soil Sample from a Mud Volcano in the Andaman Islands, India.</title>
        <authorList>
            <person name="Shivaji S."/>
            <person name="Ara S."/>
            <person name="Begum Z."/>
            <person name="Srinivas T.N."/>
            <person name="Singh A."/>
            <person name="Kumar Pinnaka A."/>
        </authorList>
    </citation>
    <scope>NUCLEOTIDE SEQUENCE [LARGE SCALE GENOMIC DNA]</scope>
    <source>
        <strain evidence="14 15">AMV16</strain>
    </source>
</reference>
<evidence type="ECO:0000256" key="6">
    <source>
        <dbReference type="ARBA" id="ARBA00022989"/>
    </source>
</evidence>
<evidence type="ECO:0000256" key="12">
    <source>
        <dbReference type="SAM" id="MobiDB-lite"/>
    </source>
</evidence>
<feature type="transmembrane region" description="Helical" evidence="13">
    <location>
        <begin position="122"/>
        <end position="144"/>
    </location>
</feature>
<dbReference type="PANTHER" id="PTHR42985">
    <property type="entry name" value="SODIUM-COUPLED MONOCARBOXYLATE TRANSPORTER"/>
    <property type="match status" value="1"/>
</dbReference>
<dbReference type="Proteomes" id="UP000011910">
    <property type="component" value="Unassembled WGS sequence"/>
</dbReference>
<feature type="transmembrane region" description="Helical" evidence="13">
    <location>
        <begin position="150"/>
        <end position="174"/>
    </location>
</feature>
<keyword evidence="6 13" id="KW-1133">Transmembrane helix</keyword>
<evidence type="ECO:0000313" key="15">
    <source>
        <dbReference type="Proteomes" id="UP000011910"/>
    </source>
</evidence>
<feature type="transmembrane region" description="Helical" evidence="13">
    <location>
        <begin position="6"/>
        <end position="27"/>
    </location>
</feature>
<dbReference type="Gene3D" id="1.20.1730.10">
    <property type="entry name" value="Sodium/glucose cotransporter"/>
    <property type="match status" value="1"/>
</dbReference>
<dbReference type="PANTHER" id="PTHR42985:SF40">
    <property type="entry name" value="LD47995P-RELATED"/>
    <property type="match status" value="1"/>
</dbReference>
<dbReference type="RefSeq" id="WP_009193780.1">
    <property type="nucleotide sequence ID" value="NZ_AODQ01000005.1"/>
</dbReference>
<accession>M7N781</accession>
<comment type="caution">
    <text evidence="14">The sequence shown here is derived from an EMBL/GenBank/DDBJ whole genome shotgun (WGS) entry which is preliminary data.</text>
</comment>
<evidence type="ECO:0000256" key="8">
    <source>
        <dbReference type="ARBA" id="ARBA00023065"/>
    </source>
</evidence>
<evidence type="ECO:0000256" key="11">
    <source>
        <dbReference type="RuleBase" id="RU362091"/>
    </source>
</evidence>
<evidence type="ECO:0000313" key="14">
    <source>
        <dbReference type="EMBL" id="EMR04473.1"/>
    </source>
</evidence>
<feature type="transmembrane region" description="Helical" evidence="13">
    <location>
        <begin position="79"/>
        <end position="101"/>
    </location>
</feature>
<evidence type="ECO:0000256" key="3">
    <source>
        <dbReference type="ARBA" id="ARBA00022448"/>
    </source>
</evidence>
<feature type="compositionally biased region" description="Low complexity" evidence="12">
    <location>
        <begin position="361"/>
        <end position="370"/>
    </location>
</feature>
<evidence type="ECO:0000256" key="2">
    <source>
        <dbReference type="ARBA" id="ARBA00006434"/>
    </source>
</evidence>
<keyword evidence="4" id="KW-1003">Cell membrane</keyword>
<sequence>MTASGLDLLDWGVLFGTLLTIVAVGIYKTRGSRTMEAYLKGDNSLKWWTIGLSVMATQASAITFLSTPGQAYESGMGFIQFYFGLPLAMIVLCVWVLPIYYRLRVYTAYEFLENRFDLKTRLLAAFLFLVQRGLAAGITIYAPSIILSTILGWSLNLTILIIGVLVILYTVSGGTRAVSQTQKQQMAVMMGGMIVALLVLLYKLPEGVGVGDAVAVAGHMGKLNLIDTEFDLSNRYTLWSGLLGGFFLAMSYFGTDQSQVQRYLGGRSVTESRLGLLMNGLVKVPMQFLILFIGAMVFVFYQFYQPPVYYNQPQLQQITQPELQEQLQGYQLEFDQLFVQKRQAVEAALSKQGEWQTVKRPTGTGAFPAPGGKGAGRLRTAR</sequence>
<dbReference type="AlphaFoldDB" id="M7N781"/>
<comment type="similarity">
    <text evidence="2 11">Belongs to the sodium:solute symporter (SSF) (TC 2.A.21) family.</text>
</comment>
<evidence type="ECO:0000256" key="1">
    <source>
        <dbReference type="ARBA" id="ARBA00004651"/>
    </source>
</evidence>
<organism evidence="14 15">
    <name type="scientific">Cesiribacter andamanensis AMV16</name>
    <dbReference type="NCBI Taxonomy" id="1279009"/>
    <lineage>
        <taxon>Bacteria</taxon>
        <taxon>Pseudomonadati</taxon>
        <taxon>Bacteroidota</taxon>
        <taxon>Cytophagia</taxon>
        <taxon>Cytophagales</taxon>
        <taxon>Cesiribacteraceae</taxon>
        <taxon>Cesiribacter</taxon>
    </lineage>
</organism>
<dbReference type="PROSITE" id="PS50283">
    <property type="entry name" value="NA_SOLUT_SYMP_3"/>
    <property type="match status" value="1"/>
</dbReference>
<protein>
    <submittedName>
        <fullName evidence="14">Na(+)/glucose symporter</fullName>
    </submittedName>
</protein>
<keyword evidence="10" id="KW-0739">Sodium transport</keyword>
<dbReference type="InterPro" id="IPR038377">
    <property type="entry name" value="Na/Glc_symporter_sf"/>
</dbReference>
<proteinExistence type="inferred from homology"/>
<keyword evidence="15" id="KW-1185">Reference proteome</keyword>
<keyword evidence="8" id="KW-0406">Ion transport</keyword>
<keyword evidence="9 13" id="KW-0472">Membrane</keyword>
<dbReference type="GO" id="GO:0006814">
    <property type="term" value="P:sodium ion transport"/>
    <property type="evidence" value="ECO:0007669"/>
    <property type="project" value="UniProtKB-KW"/>
</dbReference>
<evidence type="ECO:0000256" key="7">
    <source>
        <dbReference type="ARBA" id="ARBA00023053"/>
    </source>
</evidence>
<evidence type="ECO:0000256" key="13">
    <source>
        <dbReference type="SAM" id="Phobius"/>
    </source>
</evidence>
<name>M7N781_9BACT</name>
<keyword evidence="5 13" id="KW-0812">Transmembrane</keyword>
<evidence type="ECO:0000256" key="4">
    <source>
        <dbReference type="ARBA" id="ARBA00022475"/>
    </source>
</evidence>